<proteinExistence type="predicted"/>
<dbReference type="EMBL" id="AP021861">
    <property type="protein sequence ID" value="BBO34589.1"/>
    <property type="molecule type" value="Genomic_DNA"/>
</dbReference>
<dbReference type="AlphaFoldDB" id="A0A5K7XN90"/>
<reference evidence="2" key="1">
    <citation type="submission" date="2019-10" db="EMBL/GenBank/DDBJ databases">
        <title>Lacipirellula parvula gen. nov., sp. nov., representing a lineage of planctomycetes widespread in freshwater anoxic habitats, and description of the family Lacipirellulaceae.</title>
        <authorList>
            <person name="Dedysh S.N."/>
            <person name="Kulichevskaya I.S."/>
            <person name="Beletsky A.V."/>
            <person name="Rakitin A.L."/>
            <person name="Mardanov A.V."/>
            <person name="Ivanova A.A."/>
            <person name="Saltykova V.X."/>
            <person name="Rijpstra W.I.C."/>
            <person name="Sinninghe Damste J.S."/>
            <person name="Ravin N.V."/>
        </authorList>
    </citation>
    <scope>NUCLEOTIDE SEQUENCE [LARGE SCALE GENOMIC DNA]</scope>
    <source>
        <strain evidence="2">PX69</strain>
    </source>
</reference>
<name>A0A5K7XN90_9BACT</name>
<dbReference type="KEGG" id="lpav:PLANPX_4201"/>
<organism evidence="1 2">
    <name type="scientific">Lacipirellula parvula</name>
    <dbReference type="NCBI Taxonomy" id="2650471"/>
    <lineage>
        <taxon>Bacteria</taxon>
        <taxon>Pseudomonadati</taxon>
        <taxon>Planctomycetota</taxon>
        <taxon>Planctomycetia</taxon>
        <taxon>Pirellulales</taxon>
        <taxon>Lacipirellulaceae</taxon>
        <taxon>Lacipirellula</taxon>
    </lineage>
</organism>
<evidence type="ECO:0000313" key="2">
    <source>
        <dbReference type="Proteomes" id="UP000326837"/>
    </source>
</evidence>
<sequence>MDCPNAQCQYCLGRVPPAMESTVKKDNHPRHIQITGRHIRCDTIDDRELLAQAKSIAEDPSAAAGISLANLYAIRDTCQRYALGRAQRASKIAIDTRSPTGPR</sequence>
<protein>
    <submittedName>
        <fullName evidence="1">Uncharacterized protein</fullName>
    </submittedName>
</protein>
<accession>A0A5K7XN90</accession>
<keyword evidence="2" id="KW-1185">Reference proteome</keyword>
<evidence type="ECO:0000313" key="1">
    <source>
        <dbReference type="EMBL" id="BBO34589.1"/>
    </source>
</evidence>
<dbReference type="Proteomes" id="UP000326837">
    <property type="component" value="Chromosome"/>
</dbReference>
<gene>
    <name evidence="1" type="ORF">PLANPX_4201</name>
</gene>